<keyword evidence="1" id="KW-0472">Membrane</keyword>
<accession>A0A0E9U923</accession>
<feature type="transmembrane region" description="Helical" evidence="1">
    <location>
        <begin position="12"/>
        <end position="38"/>
    </location>
</feature>
<proteinExistence type="predicted"/>
<reference evidence="2" key="2">
    <citation type="journal article" date="2015" name="Fish Shellfish Immunol.">
        <title>Early steps in the European eel (Anguilla anguilla)-Vibrio vulnificus interaction in the gills: Role of the RtxA13 toxin.</title>
        <authorList>
            <person name="Callol A."/>
            <person name="Pajuelo D."/>
            <person name="Ebbesson L."/>
            <person name="Teles M."/>
            <person name="MacKenzie S."/>
            <person name="Amaro C."/>
        </authorList>
    </citation>
    <scope>NUCLEOTIDE SEQUENCE</scope>
</reference>
<reference evidence="2" key="1">
    <citation type="submission" date="2014-11" db="EMBL/GenBank/DDBJ databases">
        <authorList>
            <person name="Amaro Gonzalez C."/>
        </authorList>
    </citation>
    <scope>NUCLEOTIDE SEQUENCE</scope>
</reference>
<organism evidence="2">
    <name type="scientific">Anguilla anguilla</name>
    <name type="common">European freshwater eel</name>
    <name type="synonym">Muraena anguilla</name>
    <dbReference type="NCBI Taxonomy" id="7936"/>
    <lineage>
        <taxon>Eukaryota</taxon>
        <taxon>Metazoa</taxon>
        <taxon>Chordata</taxon>
        <taxon>Craniata</taxon>
        <taxon>Vertebrata</taxon>
        <taxon>Euteleostomi</taxon>
        <taxon>Actinopterygii</taxon>
        <taxon>Neopterygii</taxon>
        <taxon>Teleostei</taxon>
        <taxon>Anguilliformes</taxon>
        <taxon>Anguillidae</taxon>
        <taxon>Anguilla</taxon>
    </lineage>
</organism>
<evidence type="ECO:0000256" key="1">
    <source>
        <dbReference type="SAM" id="Phobius"/>
    </source>
</evidence>
<sequence>MLLVCRWYNSSDILTILCICFICVYYIQYMYILVLHVIDLQQLPVLVTISDINYTG</sequence>
<dbReference type="EMBL" id="GBXM01046887">
    <property type="protein sequence ID" value="JAH61690.1"/>
    <property type="molecule type" value="Transcribed_RNA"/>
</dbReference>
<protein>
    <submittedName>
        <fullName evidence="2">Uncharacterized protein</fullName>
    </submittedName>
</protein>
<name>A0A0E9U923_ANGAN</name>
<dbReference type="AlphaFoldDB" id="A0A0E9U923"/>
<evidence type="ECO:0000313" key="2">
    <source>
        <dbReference type="EMBL" id="JAH61690.1"/>
    </source>
</evidence>
<keyword evidence="1" id="KW-1133">Transmembrane helix</keyword>
<keyword evidence="1" id="KW-0812">Transmembrane</keyword>